<dbReference type="PRINTS" id="PR00507">
    <property type="entry name" value="N12N6MTFRASE"/>
</dbReference>
<dbReference type="Proteomes" id="UP000007033">
    <property type="component" value="Chromosome"/>
</dbReference>
<dbReference type="AlphaFoldDB" id="E4SL79"/>
<dbReference type="Gene3D" id="3.40.50.150">
    <property type="entry name" value="Vaccinia Virus protein VP39"/>
    <property type="match status" value="1"/>
</dbReference>
<evidence type="ECO:0000259" key="8">
    <source>
        <dbReference type="Pfam" id="PF02384"/>
    </source>
</evidence>
<dbReference type="PANTHER" id="PTHR42933:SF3">
    <property type="entry name" value="TYPE I RESTRICTION ENZYME MJAVIII METHYLASE SUBUNIT"/>
    <property type="match status" value="1"/>
</dbReference>
<proteinExistence type="inferred from homology"/>
<dbReference type="InterPro" id="IPR029063">
    <property type="entry name" value="SAM-dependent_MTases_sf"/>
</dbReference>
<dbReference type="SUPFAM" id="SSF53335">
    <property type="entry name" value="S-adenosyl-L-methionine-dependent methyltransferases"/>
    <property type="match status" value="1"/>
</dbReference>
<dbReference type="REBASE" id="29131">
    <property type="entry name" value="M.LamGRLORF8135P"/>
</dbReference>
<dbReference type="InterPro" id="IPR022749">
    <property type="entry name" value="D12N6_MeTrfase_N"/>
</dbReference>
<feature type="domain" description="DNA methylase adenine-specific" evidence="8">
    <location>
        <begin position="172"/>
        <end position="485"/>
    </location>
</feature>
<dbReference type="RefSeq" id="WP_013438329.1">
    <property type="nucleotide sequence ID" value="NC_014724.1"/>
</dbReference>
<evidence type="ECO:0000256" key="6">
    <source>
        <dbReference type="ARBA" id="ARBA00022747"/>
    </source>
</evidence>
<dbReference type="GO" id="GO:0009307">
    <property type="term" value="P:DNA restriction-modification system"/>
    <property type="evidence" value="ECO:0007669"/>
    <property type="project" value="UniProtKB-KW"/>
</dbReference>
<evidence type="ECO:0000256" key="3">
    <source>
        <dbReference type="ARBA" id="ARBA00022603"/>
    </source>
</evidence>
<dbReference type="GO" id="GO:0032259">
    <property type="term" value="P:methylation"/>
    <property type="evidence" value="ECO:0007669"/>
    <property type="project" value="UniProtKB-KW"/>
</dbReference>
<dbReference type="InterPro" id="IPR038333">
    <property type="entry name" value="T1MK-like_N_sf"/>
</dbReference>
<dbReference type="HOGENOM" id="CLU_018284_5_0_9"/>
<dbReference type="Gene3D" id="1.20.1260.30">
    <property type="match status" value="1"/>
</dbReference>
<dbReference type="Pfam" id="PF12161">
    <property type="entry name" value="HsdM_N"/>
    <property type="match status" value="1"/>
</dbReference>
<dbReference type="GO" id="GO:0008170">
    <property type="term" value="F:N-methyltransferase activity"/>
    <property type="evidence" value="ECO:0007669"/>
    <property type="project" value="InterPro"/>
</dbReference>
<feature type="domain" description="N6 adenine-specific DNA methyltransferase N-terminal" evidence="9">
    <location>
        <begin position="6"/>
        <end position="144"/>
    </location>
</feature>
<dbReference type="PROSITE" id="PS00092">
    <property type="entry name" value="N6_MTASE"/>
    <property type="match status" value="1"/>
</dbReference>
<dbReference type="InterPro" id="IPR002052">
    <property type="entry name" value="DNA_methylase_N6_adenine_CS"/>
</dbReference>
<evidence type="ECO:0000256" key="1">
    <source>
        <dbReference type="ARBA" id="ARBA00006594"/>
    </source>
</evidence>
<organism evidence="10 11">
    <name type="scientific">Lactobacillus amylovorus (strain GRL 1112)</name>
    <dbReference type="NCBI Taxonomy" id="695560"/>
    <lineage>
        <taxon>Bacteria</taxon>
        <taxon>Bacillati</taxon>
        <taxon>Bacillota</taxon>
        <taxon>Bacilli</taxon>
        <taxon>Lactobacillales</taxon>
        <taxon>Lactobacillaceae</taxon>
        <taxon>Lactobacillus</taxon>
    </lineage>
</organism>
<comment type="similarity">
    <text evidence="1">Belongs to the N(4)/N(6)-methyltransferase family.</text>
</comment>
<sequence length="522" mass="59587">MINGEIKNKVDALWNDFAAGGLTNPLEVIEQITYLMFIHELDSSDNIHRTGSEMLGIPFKSIFEGKKVIGNQEIDGRKLKWSVFRDLPAQQMFDLISNCVFPFIKDLPRYEESMDETQDSAYSKYMGDAVFKIPSAELLSKAVDSLDSIYETMDKVQKDELAQENKDRNDKPDVQGDLYEYLLSKLSTAGRNGQFRTPRHIIKMMVKLMNPTPDDKIADPACGTSGFLVAAAEYLKNNPETEKEIFFNREKRNYYKSDMFTGYDMDGTMLRIGAMNMMTHGITNPNIQYRDSLSDKNADHDEYSLILANPPFKGSLDYDTVSDSLLKVCKTKKTELLFLALFLRMLKVGGRCACIVPDGVLFGSSRAHKAIRKQLVEENRLEAVISMPSGVFKPYAGVSTAILIFTKTNHGGTDKVWFYDMTADGYSLDDKRTKVDEDDIPDIIERFNNLDEETDRKRTEKSFFVDKKEIVDNGYDLSINRYKEIEYVPVKYPPTEDILAEIMKLDDEANKNLQELKNMLEK</sequence>
<gene>
    <name evidence="10" type="ordered locus">LA2_08135</name>
</gene>
<dbReference type="KEGG" id="lam:LA2_08135"/>
<accession>E4SL79</accession>
<evidence type="ECO:0000313" key="11">
    <source>
        <dbReference type="Proteomes" id="UP000007033"/>
    </source>
</evidence>
<keyword evidence="5" id="KW-0949">S-adenosyl-L-methionine</keyword>
<keyword evidence="6" id="KW-0680">Restriction system</keyword>
<dbReference type="InterPro" id="IPR003356">
    <property type="entry name" value="DNA_methylase_A-5"/>
</dbReference>
<dbReference type="InterPro" id="IPR051537">
    <property type="entry name" value="DNA_Adenine_Mtase"/>
</dbReference>
<dbReference type="PATRIC" id="fig|695560.3.peg.1603"/>
<evidence type="ECO:0000313" key="10">
    <source>
        <dbReference type="EMBL" id="ADQ59546.1"/>
    </source>
</evidence>
<dbReference type="EC" id="2.1.1.72" evidence="2"/>
<keyword evidence="4" id="KW-0808">Transferase</keyword>
<evidence type="ECO:0000256" key="5">
    <source>
        <dbReference type="ARBA" id="ARBA00022691"/>
    </source>
</evidence>
<protein>
    <recommendedName>
        <fullName evidence="2">site-specific DNA-methyltransferase (adenine-specific)</fullName>
        <ecNumber evidence="2">2.1.1.72</ecNumber>
    </recommendedName>
</protein>
<dbReference type="PANTHER" id="PTHR42933">
    <property type="entry name" value="SLR6095 PROTEIN"/>
    <property type="match status" value="1"/>
</dbReference>
<dbReference type="Pfam" id="PF02384">
    <property type="entry name" value="N6_Mtase"/>
    <property type="match status" value="1"/>
</dbReference>
<evidence type="ECO:0000256" key="2">
    <source>
        <dbReference type="ARBA" id="ARBA00011900"/>
    </source>
</evidence>
<comment type="catalytic activity">
    <reaction evidence="7">
        <text>a 2'-deoxyadenosine in DNA + S-adenosyl-L-methionine = an N(6)-methyl-2'-deoxyadenosine in DNA + S-adenosyl-L-homocysteine + H(+)</text>
        <dbReference type="Rhea" id="RHEA:15197"/>
        <dbReference type="Rhea" id="RHEA-COMP:12418"/>
        <dbReference type="Rhea" id="RHEA-COMP:12419"/>
        <dbReference type="ChEBI" id="CHEBI:15378"/>
        <dbReference type="ChEBI" id="CHEBI:57856"/>
        <dbReference type="ChEBI" id="CHEBI:59789"/>
        <dbReference type="ChEBI" id="CHEBI:90615"/>
        <dbReference type="ChEBI" id="CHEBI:90616"/>
        <dbReference type="EC" id="2.1.1.72"/>
    </reaction>
</comment>
<keyword evidence="3 10" id="KW-0489">Methyltransferase</keyword>
<evidence type="ECO:0000259" key="9">
    <source>
        <dbReference type="Pfam" id="PF12161"/>
    </source>
</evidence>
<dbReference type="GO" id="GO:0009007">
    <property type="term" value="F:site-specific DNA-methyltransferase (adenine-specific) activity"/>
    <property type="evidence" value="ECO:0007669"/>
    <property type="project" value="UniProtKB-EC"/>
</dbReference>
<dbReference type="GO" id="GO:0003677">
    <property type="term" value="F:DNA binding"/>
    <property type="evidence" value="ECO:0007669"/>
    <property type="project" value="InterPro"/>
</dbReference>
<reference evidence="10 11" key="1">
    <citation type="journal article" date="2011" name="J. Bacteriol.">
        <title>Genome sequence of Lactobacillus amylovorus GRL1112.</title>
        <authorList>
            <person name="Kant R."/>
            <person name="Paulin L."/>
            <person name="Alatalo E."/>
            <person name="de Vos W.M."/>
            <person name="Palva A."/>
        </authorList>
    </citation>
    <scope>NUCLEOTIDE SEQUENCE [LARGE SCALE GENOMIC DNA]</scope>
    <source>
        <strain evidence="10 11">GRL 1112</strain>
    </source>
</reference>
<dbReference type="EMBL" id="CP002338">
    <property type="protein sequence ID" value="ADQ59546.1"/>
    <property type="molecule type" value="Genomic_DNA"/>
</dbReference>
<name>E4SL79_LACAR</name>
<evidence type="ECO:0000256" key="7">
    <source>
        <dbReference type="ARBA" id="ARBA00047942"/>
    </source>
</evidence>
<evidence type="ECO:0000256" key="4">
    <source>
        <dbReference type="ARBA" id="ARBA00022679"/>
    </source>
</evidence>